<comment type="caution">
    <text evidence="2">The sequence shown here is derived from an EMBL/GenBank/DDBJ whole genome shotgun (WGS) entry which is preliminary data.</text>
</comment>
<keyword evidence="3" id="KW-1185">Reference proteome</keyword>
<reference evidence="2" key="2">
    <citation type="submission" date="2020-11" db="EMBL/GenBank/DDBJ databases">
        <authorList>
            <person name="McCartney M.A."/>
            <person name="Auch B."/>
            <person name="Kono T."/>
            <person name="Mallez S."/>
            <person name="Becker A."/>
            <person name="Gohl D.M."/>
            <person name="Silverstein K.A.T."/>
            <person name="Koren S."/>
            <person name="Bechman K.B."/>
            <person name="Herman A."/>
            <person name="Abrahante J.E."/>
            <person name="Garbe J."/>
        </authorList>
    </citation>
    <scope>NUCLEOTIDE SEQUENCE</scope>
    <source>
        <strain evidence="2">Duluth1</strain>
        <tissue evidence="2">Whole animal</tissue>
    </source>
</reference>
<dbReference type="AlphaFoldDB" id="A0A9D4I3V4"/>
<gene>
    <name evidence="2" type="ORF">DPMN_181521</name>
</gene>
<evidence type="ECO:0000313" key="3">
    <source>
        <dbReference type="Proteomes" id="UP000828390"/>
    </source>
</evidence>
<feature type="compositionally biased region" description="Basic and acidic residues" evidence="1">
    <location>
        <begin position="29"/>
        <end position="57"/>
    </location>
</feature>
<feature type="region of interest" description="Disordered" evidence="1">
    <location>
        <begin position="27"/>
        <end position="59"/>
    </location>
</feature>
<dbReference type="Proteomes" id="UP000828390">
    <property type="component" value="Unassembled WGS sequence"/>
</dbReference>
<name>A0A9D4I3V4_DREPO</name>
<proteinExistence type="predicted"/>
<protein>
    <submittedName>
        <fullName evidence="2">Uncharacterized protein</fullName>
    </submittedName>
</protein>
<organism evidence="2 3">
    <name type="scientific">Dreissena polymorpha</name>
    <name type="common">Zebra mussel</name>
    <name type="synonym">Mytilus polymorpha</name>
    <dbReference type="NCBI Taxonomy" id="45954"/>
    <lineage>
        <taxon>Eukaryota</taxon>
        <taxon>Metazoa</taxon>
        <taxon>Spiralia</taxon>
        <taxon>Lophotrochozoa</taxon>
        <taxon>Mollusca</taxon>
        <taxon>Bivalvia</taxon>
        <taxon>Autobranchia</taxon>
        <taxon>Heteroconchia</taxon>
        <taxon>Euheterodonta</taxon>
        <taxon>Imparidentia</taxon>
        <taxon>Neoheterodontei</taxon>
        <taxon>Myida</taxon>
        <taxon>Dreissenoidea</taxon>
        <taxon>Dreissenidae</taxon>
        <taxon>Dreissena</taxon>
    </lineage>
</organism>
<sequence>MLSKSVGAIVYTFRGFQILSKNNQAFGGIERKKDRQTGGRTENQTDRQTEGQQDNRKTYRQVRFPNFIIVSRVGIG</sequence>
<evidence type="ECO:0000313" key="2">
    <source>
        <dbReference type="EMBL" id="KAH3747099.1"/>
    </source>
</evidence>
<dbReference type="EMBL" id="JAIWYP010000010">
    <property type="protein sequence ID" value="KAH3747099.1"/>
    <property type="molecule type" value="Genomic_DNA"/>
</dbReference>
<accession>A0A9D4I3V4</accession>
<reference evidence="2" key="1">
    <citation type="journal article" date="2019" name="bioRxiv">
        <title>The Genome of the Zebra Mussel, Dreissena polymorpha: A Resource for Invasive Species Research.</title>
        <authorList>
            <person name="McCartney M.A."/>
            <person name="Auch B."/>
            <person name="Kono T."/>
            <person name="Mallez S."/>
            <person name="Zhang Y."/>
            <person name="Obille A."/>
            <person name="Becker A."/>
            <person name="Abrahante J.E."/>
            <person name="Garbe J."/>
            <person name="Badalamenti J.P."/>
            <person name="Herman A."/>
            <person name="Mangelson H."/>
            <person name="Liachko I."/>
            <person name="Sullivan S."/>
            <person name="Sone E.D."/>
            <person name="Koren S."/>
            <person name="Silverstein K.A.T."/>
            <person name="Beckman K.B."/>
            <person name="Gohl D.M."/>
        </authorList>
    </citation>
    <scope>NUCLEOTIDE SEQUENCE</scope>
    <source>
        <strain evidence="2">Duluth1</strain>
        <tissue evidence="2">Whole animal</tissue>
    </source>
</reference>
<evidence type="ECO:0000256" key="1">
    <source>
        <dbReference type="SAM" id="MobiDB-lite"/>
    </source>
</evidence>